<dbReference type="Pfam" id="PF24798">
    <property type="entry name" value="Ig-CFAP74_4th"/>
    <property type="match status" value="1"/>
</dbReference>
<name>A0A7I8VEP1_9ANNE</name>
<feature type="compositionally biased region" description="Acidic residues" evidence="2">
    <location>
        <begin position="1"/>
        <end position="12"/>
    </location>
</feature>
<feature type="region of interest" description="Disordered" evidence="2">
    <location>
        <begin position="1544"/>
        <end position="1571"/>
    </location>
</feature>
<feature type="compositionally biased region" description="Basic and acidic residues" evidence="2">
    <location>
        <begin position="1557"/>
        <end position="1571"/>
    </location>
</feature>
<evidence type="ECO:0000256" key="2">
    <source>
        <dbReference type="SAM" id="MobiDB-lite"/>
    </source>
</evidence>
<dbReference type="InterPro" id="IPR056306">
    <property type="entry name" value="Ig-CFAP74_2nd"/>
</dbReference>
<feature type="compositionally biased region" description="Polar residues" evidence="2">
    <location>
        <begin position="731"/>
        <end position="742"/>
    </location>
</feature>
<feature type="coiled-coil region" evidence="1">
    <location>
        <begin position="179"/>
        <end position="232"/>
    </location>
</feature>
<keyword evidence="7" id="KW-1185">Reference proteome</keyword>
<dbReference type="OrthoDB" id="545169at2759"/>
<organism evidence="6 7">
    <name type="scientific">Dimorphilus gyrociliatus</name>
    <dbReference type="NCBI Taxonomy" id="2664684"/>
    <lineage>
        <taxon>Eukaryota</taxon>
        <taxon>Metazoa</taxon>
        <taxon>Spiralia</taxon>
        <taxon>Lophotrochozoa</taxon>
        <taxon>Annelida</taxon>
        <taxon>Polychaeta</taxon>
        <taxon>Polychaeta incertae sedis</taxon>
        <taxon>Dinophilidae</taxon>
        <taxon>Dimorphilus</taxon>
    </lineage>
</organism>
<evidence type="ECO:0000313" key="7">
    <source>
        <dbReference type="Proteomes" id="UP000549394"/>
    </source>
</evidence>
<dbReference type="InterPro" id="IPR013783">
    <property type="entry name" value="Ig-like_fold"/>
</dbReference>
<feature type="compositionally biased region" description="Basic and acidic residues" evidence="2">
    <location>
        <begin position="706"/>
        <end position="720"/>
    </location>
</feature>
<dbReference type="Pfam" id="PF24778">
    <property type="entry name" value="Ig-CFAP74_3rd"/>
    <property type="match status" value="1"/>
</dbReference>
<dbReference type="Proteomes" id="UP000549394">
    <property type="component" value="Unassembled WGS sequence"/>
</dbReference>
<dbReference type="Pfam" id="PF24770">
    <property type="entry name" value="Ig-CFAP74_2"/>
    <property type="match status" value="1"/>
</dbReference>
<feature type="coiled-coil region" evidence="1">
    <location>
        <begin position="274"/>
        <end position="311"/>
    </location>
</feature>
<evidence type="ECO:0000259" key="3">
    <source>
        <dbReference type="Pfam" id="PF24770"/>
    </source>
</evidence>
<feature type="coiled-coil region" evidence="1">
    <location>
        <begin position="87"/>
        <end position="121"/>
    </location>
</feature>
<gene>
    <name evidence="6" type="ORF">DGYR_LOCUS3256</name>
</gene>
<dbReference type="EMBL" id="CAJFCJ010000005">
    <property type="protein sequence ID" value="CAD5114410.1"/>
    <property type="molecule type" value="Genomic_DNA"/>
</dbReference>
<evidence type="ECO:0000259" key="4">
    <source>
        <dbReference type="Pfam" id="PF24778"/>
    </source>
</evidence>
<feature type="domain" description="CFAP74 second Ig-like" evidence="3">
    <location>
        <begin position="620"/>
        <end position="814"/>
    </location>
</feature>
<dbReference type="Gene3D" id="2.60.40.10">
    <property type="entry name" value="Immunoglobulins"/>
    <property type="match status" value="4"/>
</dbReference>
<dbReference type="Pfam" id="PF24771">
    <property type="entry name" value="Ig_CFAP74_1st"/>
    <property type="match status" value="1"/>
</dbReference>
<sequence>MDEFSDEEEYEVSDDKENYIIEDKSADSDEEKSQKADSFDDISSVMTNKEEEDDSNKINHQEQVKMIHARRFLEYLSNKVDEKEFEVSKISHELKKCREKLGELETERNDILNEIQSEEDAGNTSSINRLRAKFQRCQEELHNELVVEETIMNSLHDAEMDLAKAVVEKGNHQIVDLNLQEREELLDKQKEDAAKVRLRKERSYAKSAINAAKKEERERMDMRIQAEREQKLREKLSLDSHNKHKPFLQKSISEIKLRKDFEEKERMLHHETRIKNITKLKKDITQNKDNLRALRNRDKAFEQEREERERKELEEVVYAGGNALEFKLKDQRKKDMIQDRKKFEEQQNKNHMEIMKKILKEEHTIEVRKKQLPYLFETRKSNEKKFVKPIPRRKLQAFENYIKLTEPTPEPAKLVQREEAESSDSDFEIETGYNVDYLLKPASDDDKEILAKPEFEGLWDVHKRYSVPTGENEEYKFNLKNATKMEKKILQKVLEKHREGRVIQQVAAGKEFKAVGFYSKPSVIHFKDFDVGKTYNKKVILTNVSYSLNYCKLIDFTERLKDFIKLSFDPPGQMSAGMTCELNVTFSPKINEDLFGEVKFLAQTGPFSIPLKCTTKKVDLSVDTNQIDFGTSVIGEKLTRHITLTNKGAKATFYHFNKINLLKKDRPSTVETSLGGVVWELEHDNEGENEEITIKVESSRPSSKIESPEEKAADEGSNKEEEMEEEESIVNEVQDQVSSPLASNREEEELDDIDGMKVNPDNITGEIGPFGSVKLTIIWQPLYPGSFSSDFVLNFDEEEAENITVQTTGNAIDVPVYLKRETVDMKICMFDRLYQETIHVYNRASYALKLNFEVCKPMRSFMELLPKTGFIQAHSTFPVQLKFLPTEQMLNCPADLLNKDSNVFESLMTIRVAEQTRPVNFTVTGVITSSDIVIQEPSINFGFCTIYESVKAVIHLTNKSILPQQFGFCGIPEFVDIQPNDGFGTILPEETLELDVIFKAQKAFDYKFVLNCKTHIGRVFSIKCQAIGVHPPLCLSQQLIHMAATPLYDVSATHFHVINEHKSSNEFTHPVPRIGAKGKIAPVGPTSFEFLLPKNSPISLAPSVGTVLPGKKCRIHVRFVPRLTDEEIRKEAVRMVTKRLEAKAKEEYERKLIEREKEEQLEKKMANVKGAKNTKASPKGKQNKKQDDNTKDISLQGPAPVNPPTEDEIDQNSDDYAAAITSLLRQFMGSFETFTIPCHIASGSCVKKPSNLSFDARNTLYVKIHCPSIRPELVVISDRGRFVSDFGQVSVGLSHSRAITIQNISNERIDLSGSILDTSGPFGIINALRPLDPGSSHTLQISFSPSKELIFQEELNLSTAKSSLRLKLKGQGVSPVIRLSIQGNLLNMGAVLVDEYREETFTMENASSLDVRFNIKLDSVSPLRFSKAQNLPKFVKHETLNLIGVQNMKGRRVFDCVPADGVIAPREKTEITVTFAPDHQSDNFSDGVRIELFDADECHAFEIRGQAKAKIMYMQGGDAVGPEIESLAALPVLECEVEDKVHALSPKHQKSGKKAKEKAEKEVKEKKKKDSGDTKSEIIPILVTLESIIQNDEFLLAKREIEVGCVRTMAVSQKKNGEFIFENASQIEQIGFKIDPMKGMIEAGTIKPITITWKPSANHDPNVPVEASINCTVKGDTTDIYRIILRALCVTESSN</sequence>
<reference evidence="6 7" key="1">
    <citation type="submission" date="2020-08" db="EMBL/GenBank/DDBJ databases">
        <authorList>
            <person name="Hejnol A."/>
        </authorList>
    </citation>
    <scope>NUCLEOTIDE SEQUENCE [LARGE SCALE GENOMIC DNA]</scope>
</reference>
<accession>A0A7I8VEP1</accession>
<dbReference type="InterPro" id="IPR056307">
    <property type="entry name" value="Ig-CFAP74_3rd"/>
</dbReference>
<dbReference type="PANTHER" id="PTHR22538">
    <property type="entry name" value="CILIA- AND FLAGELLA-ASSOCIATED PROTEIN 74"/>
    <property type="match status" value="1"/>
</dbReference>
<comment type="caution">
    <text evidence="6">The sequence shown here is derived from an EMBL/GenBank/DDBJ whole genome shotgun (WGS) entry which is preliminary data.</text>
</comment>
<dbReference type="PANTHER" id="PTHR22538:SF0">
    <property type="entry name" value="CILIA- AND FLAGELLA-ASSOCIATED PROTEIN 74"/>
    <property type="match status" value="1"/>
</dbReference>
<feature type="region of interest" description="Disordered" evidence="2">
    <location>
        <begin position="1166"/>
        <end position="1210"/>
    </location>
</feature>
<evidence type="ECO:0000313" key="6">
    <source>
        <dbReference type="EMBL" id="CAD5114410.1"/>
    </source>
</evidence>
<feature type="compositionally biased region" description="Basic and acidic residues" evidence="2">
    <location>
        <begin position="13"/>
        <end position="38"/>
    </location>
</feature>
<feature type="region of interest" description="Disordered" evidence="2">
    <location>
        <begin position="1"/>
        <end position="57"/>
    </location>
</feature>
<evidence type="ECO:0000259" key="5">
    <source>
        <dbReference type="Pfam" id="PF24798"/>
    </source>
</evidence>
<proteinExistence type="predicted"/>
<feature type="region of interest" description="Disordered" evidence="2">
    <location>
        <begin position="695"/>
        <end position="758"/>
    </location>
</feature>
<feature type="compositionally biased region" description="Basic residues" evidence="2">
    <location>
        <begin position="1545"/>
        <end position="1556"/>
    </location>
</feature>
<evidence type="ECO:0000256" key="1">
    <source>
        <dbReference type="SAM" id="Coils"/>
    </source>
</evidence>
<dbReference type="NCBIfam" id="NF012200">
    <property type="entry name" value="choice_anch_D"/>
    <property type="match status" value="1"/>
</dbReference>
<feature type="domain" description="CFAP74 third Ig-like" evidence="4">
    <location>
        <begin position="816"/>
        <end position="928"/>
    </location>
</feature>
<dbReference type="InterPro" id="IPR056310">
    <property type="entry name" value="Ig-CFAP74_4th"/>
</dbReference>
<feature type="domain" description="CFAP74 fourth Ig-like" evidence="5">
    <location>
        <begin position="935"/>
        <end position="1028"/>
    </location>
</feature>
<keyword evidence="1" id="KW-0175">Coiled coil</keyword>
<protein>
    <submittedName>
        <fullName evidence="6">DgyrCDS3543</fullName>
    </submittedName>
</protein>